<dbReference type="GO" id="GO:0004386">
    <property type="term" value="F:helicase activity"/>
    <property type="evidence" value="ECO:0007669"/>
    <property type="project" value="InterPro"/>
</dbReference>
<organism evidence="2">
    <name type="scientific">Spongospora subterranea</name>
    <dbReference type="NCBI Taxonomy" id="70186"/>
    <lineage>
        <taxon>Eukaryota</taxon>
        <taxon>Sar</taxon>
        <taxon>Rhizaria</taxon>
        <taxon>Endomyxa</taxon>
        <taxon>Phytomyxea</taxon>
        <taxon>Plasmodiophorida</taxon>
        <taxon>Plasmodiophoridae</taxon>
        <taxon>Spongospora</taxon>
    </lineage>
</organism>
<accession>A0A0H5QSQ5</accession>
<reference evidence="2" key="1">
    <citation type="submission" date="2015-04" db="EMBL/GenBank/DDBJ databases">
        <title>The genome sequence of the plant pathogenic Rhizarian Plasmodiophora brassicae reveals insights in its biotrophic life cycle and the origin of chitin synthesis.</title>
        <authorList>
            <person name="Schwelm A."/>
            <person name="Fogelqvist J."/>
            <person name="Knaust A."/>
            <person name="Julke S."/>
            <person name="Lilja T."/>
            <person name="Dhandapani V."/>
            <person name="Bonilla-Rosso G."/>
            <person name="Karlsson M."/>
            <person name="Shevchenko A."/>
            <person name="Choi S.R."/>
            <person name="Kim H.G."/>
            <person name="Park J.Y."/>
            <person name="Lim Y.P."/>
            <person name="Ludwig-Muller J."/>
            <person name="Dixelius C."/>
        </authorList>
    </citation>
    <scope>NUCLEOTIDE SEQUENCE</scope>
    <source>
        <tissue evidence="2">Potato root galls</tissue>
    </source>
</reference>
<dbReference type="Pfam" id="PF13086">
    <property type="entry name" value="AAA_11"/>
    <property type="match status" value="1"/>
</dbReference>
<sequence>MDYSDVASSSVPLSDAFEFIAQSHLTPSSSSGPFQILPRPRILVCAPSNAAVDEIVGRLAVERLLDGNGLPYTPDIVRIGRPSSIRDGAVKDNISLDHLVDAFFRYSPAQLKERMILVDQHRKRVGMNLKKMQDYVLHVRATSTPCDLNALAVQITSFAEERYRIGLEYQRLEMVRDNRKEVANARLQESFLDQAQIVFSTLSGTQSRFLAGSGSQRGFDVCIIDECAQCVEASTLLPLVCQYLHA</sequence>
<dbReference type="AlphaFoldDB" id="A0A0H5QSQ5"/>
<proteinExistence type="predicted"/>
<feature type="domain" description="DNA2/NAM7 helicase helicase" evidence="1">
    <location>
        <begin position="38"/>
        <end position="242"/>
    </location>
</feature>
<dbReference type="PANTHER" id="PTHR10887:SF495">
    <property type="entry name" value="HELICASE SENATAXIN ISOFORM X1-RELATED"/>
    <property type="match status" value="1"/>
</dbReference>
<dbReference type="EMBL" id="HACM01004169">
    <property type="protein sequence ID" value="CRZ04611.1"/>
    <property type="molecule type" value="Transcribed_RNA"/>
</dbReference>
<dbReference type="InterPro" id="IPR045055">
    <property type="entry name" value="DNA2/NAM7-like"/>
</dbReference>
<dbReference type="InterPro" id="IPR027417">
    <property type="entry name" value="P-loop_NTPase"/>
</dbReference>
<dbReference type="PANTHER" id="PTHR10887">
    <property type="entry name" value="DNA2/NAM7 HELICASE FAMILY"/>
    <property type="match status" value="1"/>
</dbReference>
<protein>
    <recommendedName>
        <fullName evidence="1">DNA2/NAM7 helicase helicase domain-containing protein</fullName>
    </recommendedName>
</protein>
<dbReference type="SUPFAM" id="SSF52540">
    <property type="entry name" value="P-loop containing nucleoside triphosphate hydrolases"/>
    <property type="match status" value="1"/>
</dbReference>
<dbReference type="InterPro" id="IPR041677">
    <property type="entry name" value="DNA2/NAM7_AAA_11"/>
</dbReference>
<dbReference type="Gene3D" id="3.40.50.300">
    <property type="entry name" value="P-loop containing nucleotide triphosphate hydrolases"/>
    <property type="match status" value="1"/>
</dbReference>
<name>A0A0H5QSQ5_9EUKA</name>
<evidence type="ECO:0000313" key="2">
    <source>
        <dbReference type="EMBL" id="CRZ04611.1"/>
    </source>
</evidence>
<evidence type="ECO:0000259" key="1">
    <source>
        <dbReference type="Pfam" id="PF13086"/>
    </source>
</evidence>